<dbReference type="EnsemblPlants" id="TuG1812G0500002359.01.T01">
    <property type="protein sequence ID" value="TuG1812G0500002359.01.T01"/>
    <property type="gene ID" value="TuG1812G0500002359.01"/>
</dbReference>
<accession>A0A8R7UI73</accession>
<dbReference type="AlphaFoldDB" id="A0A8R7UI73"/>
<feature type="compositionally biased region" description="Basic and acidic residues" evidence="1">
    <location>
        <begin position="70"/>
        <end position="87"/>
    </location>
</feature>
<evidence type="ECO:0000256" key="1">
    <source>
        <dbReference type="SAM" id="MobiDB-lite"/>
    </source>
</evidence>
<reference evidence="2" key="3">
    <citation type="submission" date="2022-06" db="UniProtKB">
        <authorList>
            <consortium name="EnsemblPlants"/>
        </authorList>
    </citation>
    <scope>IDENTIFICATION</scope>
</reference>
<dbReference type="Gramene" id="TuG1812G0500002359.01.T01">
    <property type="protein sequence ID" value="TuG1812G0500002359.01.T01"/>
    <property type="gene ID" value="TuG1812G0500002359.01"/>
</dbReference>
<evidence type="ECO:0000313" key="3">
    <source>
        <dbReference type="Proteomes" id="UP000015106"/>
    </source>
</evidence>
<feature type="compositionally biased region" description="Basic and acidic residues" evidence="1">
    <location>
        <begin position="95"/>
        <end position="109"/>
    </location>
</feature>
<keyword evidence="3" id="KW-1185">Reference proteome</keyword>
<feature type="compositionally biased region" description="Basic residues" evidence="1">
    <location>
        <begin position="117"/>
        <end position="128"/>
    </location>
</feature>
<protein>
    <submittedName>
        <fullName evidence="2">Uncharacterized protein</fullName>
    </submittedName>
</protein>
<dbReference type="Proteomes" id="UP000015106">
    <property type="component" value="Chromosome 5"/>
</dbReference>
<organism evidence="2 3">
    <name type="scientific">Triticum urartu</name>
    <name type="common">Red wild einkorn</name>
    <name type="synonym">Crithodium urartu</name>
    <dbReference type="NCBI Taxonomy" id="4572"/>
    <lineage>
        <taxon>Eukaryota</taxon>
        <taxon>Viridiplantae</taxon>
        <taxon>Streptophyta</taxon>
        <taxon>Embryophyta</taxon>
        <taxon>Tracheophyta</taxon>
        <taxon>Spermatophyta</taxon>
        <taxon>Magnoliopsida</taxon>
        <taxon>Liliopsida</taxon>
        <taxon>Poales</taxon>
        <taxon>Poaceae</taxon>
        <taxon>BOP clade</taxon>
        <taxon>Pooideae</taxon>
        <taxon>Triticodae</taxon>
        <taxon>Triticeae</taxon>
        <taxon>Triticinae</taxon>
        <taxon>Triticum</taxon>
    </lineage>
</organism>
<proteinExistence type="predicted"/>
<name>A0A8R7UI73_TRIUA</name>
<sequence>LRFLAFLTTSVPRNPKLSPVSRRGCSATSEEEQYRRLHGLQAVLLHDPADEHRLQRVLPEDQEGAAPDARAGEPPDRPEARPGERLGRLQPAGRGHQDQEADQPARRDIGAQGGRRAGGRRRAGRRRRADALKLKPTLYAPAEHSDAACISFLT</sequence>
<reference evidence="2" key="2">
    <citation type="submission" date="2018-03" db="EMBL/GenBank/DDBJ databases">
        <title>The Triticum urartu genome reveals the dynamic nature of wheat genome evolution.</title>
        <authorList>
            <person name="Ling H."/>
            <person name="Ma B."/>
            <person name="Shi X."/>
            <person name="Liu H."/>
            <person name="Dong L."/>
            <person name="Sun H."/>
            <person name="Cao Y."/>
            <person name="Gao Q."/>
            <person name="Zheng S."/>
            <person name="Li Y."/>
            <person name="Yu Y."/>
            <person name="Du H."/>
            <person name="Qi M."/>
            <person name="Li Y."/>
            <person name="Yu H."/>
            <person name="Cui Y."/>
            <person name="Wang N."/>
            <person name="Chen C."/>
            <person name="Wu H."/>
            <person name="Zhao Y."/>
            <person name="Zhang J."/>
            <person name="Li Y."/>
            <person name="Zhou W."/>
            <person name="Zhang B."/>
            <person name="Hu W."/>
            <person name="Eijk M."/>
            <person name="Tang J."/>
            <person name="Witsenboer H."/>
            <person name="Zhao S."/>
            <person name="Li Z."/>
            <person name="Zhang A."/>
            <person name="Wang D."/>
            <person name="Liang C."/>
        </authorList>
    </citation>
    <scope>NUCLEOTIDE SEQUENCE [LARGE SCALE GENOMIC DNA]</scope>
    <source>
        <strain evidence="2">cv. G1812</strain>
    </source>
</reference>
<evidence type="ECO:0000313" key="2">
    <source>
        <dbReference type="EnsemblPlants" id="TuG1812G0500002359.01.T01"/>
    </source>
</evidence>
<feature type="region of interest" description="Disordered" evidence="1">
    <location>
        <begin position="51"/>
        <end position="145"/>
    </location>
</feature>
<reference evidence="3" key="1">
    <citation type="journal article" date="2013" name="Nature">
        <title>Draft genome of the wheat A-genome progenitor Triticum urartu.</title>
        <authorList>
            <person name="Ling H.Q."/>
            <person name="Zhao S."/>
            <person name="Liu D."/>
            <person name="Wang J."/>
            <person name="Sun H."/>
            <person name="Zhang C."/>
            <person name="Fan H."/>
            <person name="Li D."/>
            <person name="Dong L."/>
            <person name="Tao Y."/>
            <person name="Gao C."/>
            <person name="Wu H."/>
            <person name="Li Y."/>
            <person name="Cui Y."/>
            <person name="Guo X."/>
            <person name="Zheng S."/>
            <person name="Wang B."/>
            <person name="Yu K."/>
            <person name="Liang Q."/>
            <person name="Yang W."/>
            <person name="Lou X."/>
            <person name="Chen J."/>
            <person name="Feng M."/>
            <person name="Jian J."/>
            <person name="Zhang X."/>
            <person name="Luo G."/>
            <person name="Jiang Y."/>
            <person name="Liu J."/>
            <person name="Wang Z."/>
            <person name="Sha Y."/>
            <person name="Zhang B."/>
            <person name="Wu H."/>
            <person name="Tang D."/>
            <person name="Shen Q."/>
            <person name="Xue P."/>
            <person name="Zou S."/>
            <person name="Wang X."/>
            <person name="Liu X."/>
            <person name="Wang F."/>
            <person name="Yang Y."/>
            <person name="An X."/>
            <person name="Dong Z."/>
            <person name="Zhang K."/>
            <person name="Zhang X."/>
            <person name="Luo M.C."/>
            <person name="Dvorak J."/>
            <person name="Tong Y."/>
            <person name="Wang J."/>
            <person name="Yang H."/>
            <person name="Li Z."/>
            <person name="Wang D."/>
            <person name="Zhang A."/>
            <person name="Wang J."/>
        </authorList>
    </citation>
    <scope>NUCLEOTIDE SEQUENCE</scope>
    <source>
        <strain evidence="3">cv. G1812</strain>
    </source>
</reference>